<proteinExistence type="predicted"/>
<keyword evidence="3" id="KW-1185">Reference proteome</keyword>
<evidence type="ECO:0000256" key="1">
    <source>
        <dbReference type="SAM" id="SignalP"/>
    </source>
</evidence>
<dbReference type="EMBL" id="JACJVP010000058">
    <property type="protein sequence ID" value="MBB6674937.1"/>
    <property type="molecule type" value="Genomic_DNA"/>
</dbReference>
<feature type="chain" id="PRO_5038560521" description="Lipoprotein" evidence="1">
    <location>
        <begin position="17"/>
        <end position="119"/>
    </location>
</feature>
<evidence type="ECO:0008006" key="4">
    <source>
        <dbReference type="Google" id="ProtNLM"/>
    </source>
</evidence>
<dbReference type="AlphaFoldDB" id="A0A7X0RWH0"/>
<dbReference type="Proteomes" id="UP000547209">
    <property type="component" value="Unassembled WGS sequence"/>
</dbReference>
<dbReference type="PROSITE" id="PS51257">
    <property type="entry name" value="PROKAR_LIPOPROTEIN"/>
    <property type="match status" value="1"/>
</dbReference>
<comment type="caution">
    <text evidence="2">The sequence shown here is derived from an EMBL/GenBank/DDBJ whole genome shotgun (WGS) entry which is preliminary data.</text>
</comment>
<evidence type="ECO:0000313" key="2">
    <source>
        <dbReference type="EMBL" id="MBB6674937.1"/>
    </source>
</evidence>
<reference evidence="2 3" key="1">
    <citation type="submission" date="2020-08" db="EMBL/GenBank/DDBJ databases">
        <title>Cohnella phylogeny.</title>
        <authorList>
            <person name="Dunlap C."/>
        </authorList>
    </citation>
    <scope>NUCLEOTIDE SEQUENCE [LARGE SCALE GENOMIC DNA]</scope>
    <source>
        <strain evidence="2 3">DSM 28246</strain>
    </source>
</reference>
<keyword evidence="1" id="KW-0732">Signal</keyword>
<name>A0A7X0RWH0_9BACL</name>
<gene>
    <name evidence="2" type="ORF">H7C19_30090</name>
</gene>
<accession>A0A7X0RWH0</accession>
<organism evidence="2 3">
    <name type="scientific">Cohnella nanjingensis</name>
    <dbReference type="NCBI Taxonomy" id="1387779"/>
    <lineage>
        <taxon>Bacteria</taxon>
        <taxon>Bacillati</taxon>
        <taxon>Bacillota</taxon>
        <taxon>Bacilli</taxon>
        <taxon>Bacillales</taxon>
        <taxon>Paenibacillaceae</taxon>
        <taxon>Cohnella</taxon>
    </lineage>
</organism>
<evidence type="ECO:0000313" key="3">
    <source>
        <dbReference type="Proteomes" id="UP000547209"/>
    </source>
</evidence>
<protein>
    <recommendedName>
        <fullName evidence="4">Lipoprotein</fullName>
    </recommendedName>
</protein>
<sequence>MKRLLFLATLTLFAVAVGGCRFGPSESGEAPVEMIAFAGLAEDELSRIPTSPKDSDVRKVTVRDEIAPLLDKRYDGKEVYAVTFRHTETEATGPITVYVDLDRQTVVGKGAPPKGASAP</sequence>
<dbReference type="RefSeq" id="WP_185672797.1">
    <property type="nucleotide sequence ID" value="NZ_JACJVP010000058.1"/>
</dbReference>
<feature type="signal peptide" evidence="1">
    <location>
        <begin position="1"/>
        <end position="16"/>
    </location>
</feature>